<dbReference type="OrthoDB" id="422540at2759"/>
<name>A0A0N0U5W4_9HYME</name>
<evidence type="ECO:0000313" key="2">
    <source>
        <dbReference type="Proteomes" id="UP000053105"/>
    </source>
</evidence>
<protein>
    <submittedName>
        <fullName evidence="1">Uncharacterized protein</fullName>
    </submittedName>
</protein>
<organism evidence="1 2">
    <name type="scientific">Melipona quadrifasciata</name>
    <dbReference type="NCBI Taxonomy" id="166423"/>
    <lineage>
        <taxon>Eukaryota</taxon>
        <taxon>Metazoa</taxon>
        <taxon>Ecdysozoa</taxon>
        <taxon>Arthropoda</taxon>
        <taxon>Hexapoda</taxon>
        <taxon>Insecta</taxon>
        <taxon>Pterygota</taxon>
        <taxon>Neoptera</taxon>
        <taxon>Endopterygota</taxon>
        <taxon>Hymenoptera</taxon>
        <taxon>Apocrita</taxon>
        <taxon>Aculeata</taxon>
        <taxon>Apoidea</taxon>
        <taxon>Anthophila</taxon>
        <taxon>Apidae</taxon>
        <taxon>Melipona</taxon>
    </lineage>
</organism>
<evidence type="ECO:0000313" key="1">
    <source>
        <dbReference type="EMBL" id="KOX76144.1"/>
    </source>
</evidence>
<dbReference type="Proteomes" id="UP000053105">
    <property type="component" value="Unassembled WGS sequence"/>
</dbReference>
<accession>A0A0N0U5W4</accession>
<dbReference type="EMBL" id="KQ435752">
    <property type="protein sequence ID" value="KOX76144.1"/>
    <property type="molecule type" value="Genomic_DNA"/>
</dbReference>
<reference evidence="1 2" key="1">
    <citation type="submission" date="2015-07" db="EMBL/GenBank/DDBJ databases">
        <title>The genome of Melipona quadrifasciata.</title>
        <authorList>
            <person name="Pan H."/>
            <person name="Kapheim K."/>
        </authorList>
    </citation>
    <scope>NUCLEOTIDE SEQUENCE [LARGE SCALE GENOMIC DNA]</scope>
    <source>
        <strain evidence="1">0111107301</strain>
        <tissue evidence="1">Whole body</tissue>
    </source>
</reference>
<dbReference type="AlphaFoldDB" id="A0A0N0U5W4"/>
<proteinExistence type="predicted"/>
<sequence>MIERWHRSLKTAIRCHENKNWLEVLPTVMLGLRNSCTEVQSQYSDTVSRYRHTISSIYLKIRRDDISFCRTKRQYGDVIPGVD</sequence>
<keyword evidence="2" id="KW-1185">Reference proteome</keyword>
<gene>
    <name evidence="1" type="ORF">WN51_11884</name>
</gene>